<keyword evidence="4" id="KW-0963">Cytoplasm</keyword>
<dbReference type="FunFam" id="3.30.110.10:FF:000001">
    <property type="entry name" value="Translation initiation factor IF-3"/>
    <property type="match status" value="1"/>
</dbReference>
<dbReference type="AlphaFoldDB" id="A0A1U7M6C4"/>
<evidence type="ECO:0000259" key="7">
    <source>
        <dbReference type="Pfam" id="PF00707"/>
    </source>
</evidence>
<evidence type="ECO:0000256" key="6">
    <source>
        <dbReference type="RuleBase" id="RU000646"/>
    </source>
</evidence>
<dbReference type="Gene3D" id="3.10.20.80">
    <property type="entry name" value="Translation initiation factor 3 (IF-3), N-terminal domain"/>
    <property type="match status" value="1"/>
</dbReference>
<accession>A0A1U7M6C4</accession>
<dbReference type="InterPro" id="IPR036788">
    <property type="entry name" value="T_IF-3_C_sf"/>
</dbReference>
<sequence length="196" mass="22754">MYKIYYSCKLRAGIFIPALYYFRRCYIIKELQINEEIREKEVRLIDADGEQHGIVPIKKAMDIAIERNLDLVNVAPTAKPPVCKIIDYGKYKYELAKKEKEARKNQKIINIKEIRLTPNIESHDLNVKAKRANEFLQSGDKVKVSVRFRGREMGHTDIGKVVLKDFAELTKDSGNVEKHPRLEGRNMTMFLTPKAE</sequence>
<comment type="similarity">
    <text evidence="1 4 6">Belongs to the IF-3 family.</text>
</comment>
<reference evidence="9 10" key="1">
    <citation type="submission" date="2016-02" db="EMBL/GenBank/DDBJ databases">
        <title>Genome sequence of Tissierella creatinophila DSM 6911.</title>
        <authorList>
            <person name="Poehlein A."/>
            <person name="Daniel R."/>
        </authorList>
    </citation>
    <scope>NUCLEOTIDE SEQUENCE [LARGE SCALE GENOMIC DNA]</scope>
    <source>
        <strain evidence="9 10">DSM 6911</strain>
    </source>
</reference>
<dbReference type="InterPro" id="IPR019815">
    <property type="entry name" value="Translation_initiation_fac_3_C"/>
</dbReference>
<keyword evidence="3 4" id="KW-0648">Protein biosynthesis</keyword>
<keyword evidence="2 4" id="KW-0396">Initiation factor</keyword>
<comment type="caution">
    <text evidence="9">The sequence shown here is derived from an EMBL/GenBank/DDBJ whole genome shotgun (WGS) entry which is preliminary data.</text>
</comment>
<evidence type="ECO:0000256" key="5">
    <source>
        <dbReference type="NCBIfam" id="TIGR00168"/>
    </source>
</evidence>
<evidence type="ECO:0000256" key="2">
    <source>
        <dbReference type="ARBA" id="ARBA00022540"/>
    </source>
</evidence>
<evidence type="ECO:0000256" key="3">
    <source>
        <dbReference type="ARBA" id="ARBA00022917"/>
    </source>
</evidence>
<dbReference type="GO" id="GO:0003743">
    <property type="term" value="F:translation initiation factor activity"/>
    <property type="evidence" value="ECO:0007669"/>
    <property type="project" value="UniProtKB-UniRule"/>
</dbReference>
<protein>
    <recommendedName>
        <fullName evidence="4 5">Translation initiation factor IF-3</fullName>
    </recommendedName>
</protein>
<evidence type="ECO:0000313" key="9">
    <source>
        <dbReference type="EMBL" id="OLS02836.1"/>
    </source>
</evidence>
<dbReference type="InterPro" id="IPR036787">
    <property type="entry name" value="T_IF-3_N_sf"/>
</dbReference>
<dbReference type="GO" id="GO:0032790">
    <property type="term" value="P:ribosome disassembly"/>
    <property type="evidence" value="ECO:0007669"/>
    <property type="project" value="TreeGrafter"/>
</dbReference>
<evidence type="ECO:0000256" key="4">
    <source>
        <dbReference type="HAMAP-Rule" id="MF_00080"/>
    </source>
</evidence>
<dbReference type="FunFam" id="3.10.20.80:FF:000001">
    <property type="entry name" value="Translation initiation factor IF-3"/>
    <property type="match status" value="1"/>
</dbReference>
<feature type="domain" description="Translation initiation factor 3 N-terminal" evidence="8">
    <location>
        <begin position="33"/>
        <end position="102"/>
    </location>
</feature>
<gene>
    <name evidence="4 9" type="primary">infC</name>
    <name evidence="9" type="ORF">TICRE_11860</name>
</gene>
<dbReference type="InterPro" id="IPR019813">
    <property type="entry name" value="Translation_initiation_fac3_CS"/>
</dbReference>
<dbReference type="SUPFAM" id="SSF55200">
    <property type="entry name" value="Translation initiation factor IF3, C-terminal domain"/>
    <property type="match status" value="1"/>
</dbReference>
<dbReference type="EMBL" id="LTDM01000016">
    <property type="protein sequence ID" value="OLS02836.1"/>
    <property type="molecule type" value="Genomic_DNA"/>
</dbReference>
<comment type="function">
    <text evidence="4 6">IF-3 binds to the 30S ribosomal subunit and shifts the equilibrium between 70S ribosomes and their 50S and 30S subunits in favor of the free subunits, thus enhancing the availability of 30S subunits on which protein synthesis initiation begins.</text>
</comment>
<evidence type="ECO:0000313" key="10">
    <source>
        <dbReference type="Proteomes" id="UP000186112"/>
    </source>
</evidence>
<dbReference type="GO" id="GO:0005829">
    <property type="term" value="C:cytosol"/>
    <property type="evidence" value="ECO:0007669"/>
    <property type="project" value="TreeGrafter"/>
</dbReference>
<dbReference type="HAMAP" id="MF_00080">
    <property type="entry name" value="IF_3"/>
    <property type="match status" value="1"/>
</dbReference>
<dbReference type="PROSITE" id="PS00938">
    <property type="entry name" value="IF3"/>
    <property type="match status" value="1"/>
</dbReference>
<dbReference type="Pfam" id="PF00707">
    <property type="entry name" value="IF3_C"/>
    <property type="match status" value="1"/>
</dbReference>
<evidence type="ECO:0000259" key="8">
    <source>
        <dbReference type="Pfam" id="PF05198"/>
    </source>
</evidence>
<evidence type="ECO:0000256" key="1">
    <source>
        <dbReference type="ARBA" id="ARBA00005439"/>
    </source>
</evidence>
<dbReference type="NCBIfam" id="TIGR00168">
    <property type="entry name" value="infC"/>
    <property type="match status" value="1"/>
</dbReference>
<dbReference type="GO" id="GO:0016020">
    <property type="term" value="C:membrane"/>
    <property type="evidence" value="ECO:0007669"/>
    <property type="project" value="TreeGrafter"/>
</dbReference>
<dbReference type="Proteomes" id="UP000186112">
    <property type="component" value="Unassembled WGS sequence"/>
</dbReference>
<dbReference type="GO" id="GO:0043022">
    <property type="term" value="F:ribosome binding"/>
    <property type="evidence" value="ECO:0007669"/>
    <property type="project" value="UniProtKB-ARBA"/>
</dbReference>
<dbReference type="InterPro" id="IPR001288">
    <property type="entry name" value="Translation_initiation_fac_3"/>
</dbReference>
<comment type="subunit">
    <text evidence="4 6">Monomer.</text>
</comment>
<dbReference type="SUPFAM" id="SSF54364">
    <property type="entry name" value="Translation initiation factor IF3, N-terminal domain"/>
    <property type="match status" value="1"/>
</dbReference>
<keyword evidence="10" id="KW-1185">Reference proteome</keyword>
<feature type="domain" description="Translation initiation factor 3 C-terminal" evidence="7">
    <location>
        <begin position="109"/>
        <end position="194"/>
    </location>
</feature>
<comment type="subcellular location">
    <subcellularLocation>
        <location evidence="4 6">Cytoplasm</location>
    </subcellularLocation>
</comment>
<dbReference type="InterPro" id="IPR019814">
    <property type="entry name" value="Translation_initiation_fac_3_N"/>
</dbReference>
<organism evidence="9 10">
    <name type="scientific">Tissierella creatinophila DSM 6911</name>
    <dbReference type="NCBI Taxonomy" id="1123403"/>
    <lineage>
        <taxon>Bacteria</taxon>
        <taxon>Bacillati</taxon>
        <taxon>Bacillota</taxon>
        <taxon>Tissierellia</taxon>
        <taxon>Tissierellales</taxon>
        <taxon>Tissierellaceae</taxon>
        <taxon>Tissierella</taxon>
    </lineage>
</organism>
<proteinExistence type="inferred from homology"/>
<dbReference type="PANTHER" id="PTHR10938:SF0">
    <property type="entry name" value="TRANSLATION INITIATION FACTOR IF-3, MITOCHONDRIAL"/>
    <property type="match status" value="1"/>
</dbReference>
<name>A0A1U7M6C4_TISCR</name>
<dbReference type="Gene3D" id="3.30.110.10">
    <property type="entry name" value="Translation initiation factor 3 (IF-3), C-terminal domain"/>
    <property type="match status" value="1"/>
</dbReference>
<dbReference type="PANTHER" id="PTHR10938">
    <property type="entry name" value="TRANSLATION INITIATION FACTOR IF-3"/>
    <property type="match status" value="1"/>
</dbReference>
<dbReference type="Pfam" id="PF05198">
    <property type="entry name" value="IF3_N"/>
    <property type="match status" value="1"/>
</dbReference>